<comment type="similarity">
    <text evidence="2">Belongs to the FPP/GGPP synthase family.</text>
</comment>
<keyword evidence="3" id="KW-0808">Transferase</keyword>
<reference evidence="7" key="1">
    <citation type="submission" date="2018-05" db="EMBL/GenBank/DDBJ databases">
        <authorList>
            <person name="Lanie J.A."/>
            <person name="Ng W.-L."/>
            <person name="Kazmierczak K.M."/>
            <person name="Andrzejewski T.M."/>
            <person name="Davidsen T.M."/>
            <person name="Wayne K.J."/>
            <person name="Tettelin H."/>
            <person name="Glass J.I."/>
            <person name="Rusch D."/>
            <person name="Podicherti R."/>
            <person name="Tsui H.-C.T."/>
            <person name="Winkler M.E."/>
        </authorList>
    </citation>
    <scope>NUCLEOTIDE SEQUENCE</scope>
</reference>
<evidence type="ECO:0000256" key="3">
    <source>
        <dbReference type="ARBA" id="ARBA00022679"/>
    </source>
</evidence>
<accession>A0A381R1U2</accession>
<dbReference type="InterPro" id="IPR033749">
    <property type="entry name" value="Polyprenyl_synt_CS"/>
</dbReference>
<gene>
    <name evidence="7" type="ORF">METZ01_LOCUS36437</name>
</gene>
<dbReference type="InterPro" id="IPR008949">
    <property type="entry name" value="Isoprenoid_synthase_dom_sf"/>
</dbReference>
<dbReference type="InterPro" id="IPR000092">
    <property type="entry name" value="Polyprenyl_synt"/>
</dbReference>
<dbReference type="GO" id="GO:0004659">
    <property type="term" value="F:prenyltransferase activity"/>
    <property type="evidence" value="ECO:0007669"/>
    <property type="project" value="InterPro"/>
</dbReference>
<sequence>MTLFKEKTSGHIEEINNYLESWLPNSQIPPKNLHQAMNYSVMNGGKRIRPLLTFATAESLNIDHKMLLPAAASIELLHSFSLVHDDLPCMDDDDLRRGRPATHKAFDEATAVLAADALLSLAFEILGSDLSFNGSKEINASLVSLIANATGSKGITGGQALDLNAESLILDQAELEHIYRQKTGKLLRACVLSPCCFIDLGLEKTTALERYVDAIGLAFQIKDDIIEAEGKTEDIGKSSHSDIDQAKATFPKIFGLNHSKKRVNDLLHNAKDALSVFGKDAEPLISMAEIIVSRKL</sequence>
<organism evidence="7">
    <name type="scientific">marine metagenome</name>
    <dbReference type="NCBI Taxonomy" id="408172"/>
    <lineage>
        <taxon>unclassified sequences</taxon>
        <taxon>metagenomes</taxon>
        <taxon>ecological metagenomes</taxon>
    </lineage>
</organism>
<dbReference type="AlphaFoldDB" id="A0A381R1U2"/>
<keyword evidence="5" id="KW-0460">Magnesium</keyword>
<evidence type="ECO:0000256" key="5">
    <source>
        <dbReference type="ARBA" id="ARBA00022842"/>
    </source>
</evidence>
<dbReference type="SUPFAM" id="SSF48576">
    <property type="entry name" value="Terpenoid synthases"/>
    <property type="match status" value="1"/>
</dbReference>
<evidence type="ECO:0000313" key="7">
    <source>
        <dbReference type="EMBL" id="SUZ83583.1"/>
    </source>
</evidence>
<dbReference type="PANTHER" id="PTHR43281">
    <property type="entry name" value="FARNESYL DIPHOSPHATE SYNTHASE"/>
    <property type="match status" value="1"/>
</dbReference>
<dbReference type="SFLD" id="SFLDS00005">
    <property type="entry name" value="Isoprenoid_Synthase_Type_I"/>
    <property type="match status" value="1"/>
</dbReference>
<dbReference type="GO" id="GO:0008299">
    <property type="term" value="P:isoprenoid biosynthetic process"/>
    <property type="evidence" value="ECO:0007669"/>
    <property type="project" value="UniProtKB-KW"/>
</dbReference>
<dbReference type="PROSITE" id="PS00723">
    <property type="entry name" value="POLYPRENYL_SYNTHASE_1"/>
    <property type="match status" value="1"/>
</dbReference>
<dbReference type="GO" id="GO:0046872">
    <property type="term" value="F:metal ion binding"/>
    <property type="evidence" value="ECO:0007669"/>
    <property type="project" value="UniProtKB-KW"/>
</dbReference>
<keyword evidence="4" id="KW-0479">Metal-binding</keyword>
<dbReference type="SFLD" id="SFLDG01017">
    <property type="entry name" value="Polyprenyl_Transferase_Like"/>
    <property type="match status" value="1"/>
</dbReference>
<comment type="cofactor">
    <cofactor evidence="1">
        <name>Mg(2+)</name>
        <dbReference type="ChEBI" id="CHEBI:18420"/>
    </cofactor>
</comment>
<dbReference type="EMBL" id="UINC01001558">
    <property type="protein sequence ID" value="SUZ83583.1"/>
    <property type="molecule type" value="Genomic_DNA"/>
</dbReference>
<protein>
    <submittedName>
        <fullName evidence="7">Uncharacterized protein</fullName>
    </submittedName>
</protein>
<dbReference type="Gene3D" id="1.10.600.10">
    <property type="entry name" value="Farnesyl Diphosphate Synthase"/>
    <property type="match status" value="1"/>
</dbReference>
<dbReference type="PANTHER" id="PTHR43281:SF1">
    <property type="entry name" value="FARNESYL DIPHOSPHATE SYNTHASE"/>
    <property type="match status" value="1"/>
</dbReference>
<proteinExistence type="inferred from homology"/>
<keyword evidence="6" id="KW-0414">Isoprene biosynthesis</keyword>
<dbReference type="GO" id="GO:0005737">
    <property type="term" value="C:cytoplasm"/>
    <property type="evidence" value="ECO:0007669"/>
    <property type="project" value="UniProtKB-ARBA"/>
</dbReference>
<evidence type="ECO:0000256" key="1">
    <source>
        <dbReference type="ARBA" id="ARBA00001946"/>
    </source>
</evidence>
<evidence type="ECO:0000256" key="2">
    <source>
        <dbReference type="ARBA" id="ARBA00006706"/>
    </source>
</evidence>
<dbReference type="InterPro" id="IPR053378">
    <property type="entry name" value="Prenyl_diphosphate_synthase"/>
</dbReference>
<evidence type="ECO:0000256" key="6">
    <source>
        <dbReference type="ARBA" id="ARBA00023229"/>
    </source>
</evidence>
<name>A0A381R1U2_9ZZZZ</name>
<evidence type="ECO:0000256" key="4">
    <source>
        <dbReference type="ARBA" id="ARBA00022723"/>
    </source>
</evidence>
<dbReference type="FunFam" id="1.10.600.10:FF:000001">
    <property type="entry name" value="Geranylgeranyl diphosphate synthase"/>
    <property type="match status" value="1"/>
</dbReference>
<dbReference type="NCBIfam" id="NF045485">
    <property type="entry name" value="FPPsyn"/>
    <property type="match status" value="1"/>
</dbReference>
<dbReference type="Pfam" id="PF00348">
    <property type="entry name" value="polyprenyl_synt"/>
    <property type="match status" value="1"/>
</dbReference>